<evidence type="ECO:0000256" key="8">
    <source>
        <dbReference type="PIRSR" id="PIRSR000388-1"/>
    </source>
</evidence>
<evidence type="ECO:0000256" key="7">
    <source>
        <dbReference type="HAMAP-Rule" id="MF_00156"/>
    </source>
</evidence>
<dbReference type="Pfam" id="PF02548">
    <property type="entry name" value="Pantoate_transf"/>
    <property type="match status" value="1"/>
</dbReference>
<evidence type="ECO:0000256" key="4">
    <source>
        <dbReference type="ARBA" id="ARBA00022655"/>
    </source>
</evidence>
<dbReference type="NCBIfam" id="TIGR00222">
    <property type="entry name" value="panB"/>
    <property type="match status" value="1"/>
</dbReference>
<dbReference type="EMBL" id="JAHHHD010000004">
    <property type="protein sequence ID" value="MBW4658103.1"/>
    <property type="molecule type" value="Genomic_DNA"/>
</dbReference>
<keyword evidence="7 10" id="KW-0479">Metal-binding</keyword>
<evidence type="ECO:0000256" key="6">
    <source>
        <dbReference type="ARBA" id="ARBA00056497"/>
    </source>
</evidence>
<feature type="binding site" evidence="7 9">
    <location>
        <position position="83"/>
    </location>
    <ligand>
        <name>3-methyl-2-oxobutanoate</name>
        <dbReference type="ChEBI" id="CHEBI:11851"/>
    </ligand>
</feature>
<keyword evidence="5 7" id="KW-0808">Transferase</keyword>
<feature type="active site" description="Proton acceptor" evidence="7 8">
    <location>
        <position position="183"/>
    </location>
</feature>
<dbReference type="Proteomes" id="UP000757435">
    <property type="component" value="Unassembled WGS sequence"/>
</dbReference>
<comment type="pathway">
    <text evidence="1 7">Cofactor biosynthesis; (R)-pantothenate biosynthesis; (R)-pantoate from 3-methyl-2-oxobutanoate: step 1/2.</text>
</comment>
<evidence type="ECO:0000256" key="9">
    <source>
        <dbReference type="PIRSR" id="PIRSR000388-2"/>
    </source>
</evidence>
<evidence type="ECO:0000256" key="3">
    <source>
        <dbReference type="ARBA" id="ARBA00011424"/>
    </source>
</evidence>
<evidence type="ECO:0000256" key="1">
    <source>
        <dbReference type="ARBA" id="ARBA00005033"/>
    </source>
</evidence>
<dbReference type="CDD" id="cd06557">
    <property type="entry name" value="KPHMT-like"/>
    <property type="match status" value="1"/>
</dbReference>
<gene>
    <name evidence="7 11" type="primary">panB</name>
    <name evidence="11" type="ORF">KME15_05480</name>
</gene>
<comment type="caution">
    <text evidence="11">The sequence shown here is derived from an EMBL/GenBank/DDBJ whole genome shotgun (WGS) entry which is preliminary data.</text>
</comment>
<evidence type="ECO:0000256" key="10">
    <source>
        <dbReference type="PIRSR" id="PIRSR000388-3"/>
    </source>
</evidence>
<protein>
    <recommendedName>
        <fullName evidence="7">3-methyl-2-oxobutanoate hydroxymethyltransferase</fullName>
        <ecNumber evidence="7">2.1.2.11</ecNumber>
    </recommendedName>
    <alternativeName>
        <fullName evidence="7">Ketopantoate hydroxymethyltransferase</fullName>
        <shortName evidence="7">KPHMT</shortName>
    </alternativeName>
</protein>
<reference evidence="11" key="1">
    <citation type="submission" date="2021-05" db="EMBL/GenBank/DDBJ databases">
        <authorList>
            <person name="Pietrasiak N."/>
            <person name="Ward R."/>
            <person name="Stajich J.E."/>
            <person name="Kurbessoian T."/>
        </authorList>
    </citation>
    <scope>NUCLEOTIDE SEQUENCE</scope>
    <source>
        <strain evidence="11">UHER 2000/2452</strain>
    </source>
</reference>
<dbReference type="Gene3D" id="3.20.20.60">
    <property type="entry name" value="Phosphoenolpyruvate-binding domains"/>
    <property type="match status" value="1"/>
</dbReference>
<dbReference type="PANTHER" id="PTHR20881:SF0">
    <property type="entry name" value="3-METHYL-2-OXOBUTANOATE HYDROXYMETHYLTRANSFERASE"/>
    <property type="match status" value="1"/>
</dbReference>
<dbReference type="PIRSF" id="PIRSF000388">
    <property type="entry name" value="Pantoate_hydroxy_MeTrfase"/>
    <property type="match status" value="1"/>
</dbReference>
<feature type="binding site" evidence="7 9">
    <location>
        <begin position="44"/>
        <end position="45"/>
    </location>
    <ligand>
        <name>3-methyl-2-oxobutanoate</name>
        <dbReference type="ChEBI" id="CHEBI:11851"/>
    </ligand>
</feature>
<dbReference type="PANTHER" id="PTHR20881">
    <property type="entry name" value="3-METHYL-2-OXOBUTANOATE HYDROXYMETHYLTRANSFERASE"/>
    <property type="match status" value="1"/>
</dbReference>
<dbReference type="InterPro" id="IPR015813">
    <property type="entry name" value="Pyrv/PenolPyrv_kinase-like_dom"/>
</dbReference>
<dbReference type="GO" id="GO:0015940">
    <property type="term" value="P:pantothenate biosynthetic process"/>
    <property type="evidence" value="ECO:0007669"/>
    <property type="project" value="UniProtKB-UniRule"/>
</dbReference>
<comment type="catalytic activity">
    <reaction evidence="7">
        <text>(6R)-5,10-methylene-5,6,7,8-tetrahydrofolate + 3-methyl-2-oxobutanoate + H2O = 2-dehydropantoate + (6S)-5,6,7,8-tetrahydrofolate</text>
        <dbReference type="Rhea" id="RHEA:11824"/>
        <dbReference type="ChEBI" id="CHEBI:11561"/>
        <dbReference type="ChEBI" id="CHEBI:11851"/>
        <dbReference type="ChEBI" id="CHEBI:15377"/>
        <dbReference type="ChEBI" id="CHEBI:15636"/>
        <dbReference type="ChEBI" id="CHEBI:57453"/>
        <dbReference type="EC" id="2.1.2.11"/>
    </reaction>
</comment>
<dbReference type="AlphaFoldDB" id="A0A951UMW0"/>
<comment type="cofactor">
    <cofactor evidence="7 10">
        <name>Mg(2+)</name>
        <dbReference type="ChEBI" id="CHEBI:18420"/>
    </cofactor>
    <text evidence="7 10">Binds 1 Mg(2+) ion per subunit.</text>
</comment>
<feature type="binding site" evidence="7 10">
    <location>
        <position position="83"/>
    </location>
    <ligand>
        <name>Mg(2+)</name>
        <dbReference type="ChEBI" id="CHEBI:18420"/>
    </ligand>
</feature>
<evidence type="ECO:0000313" key="11">
    <source>
        <dbReference type="EMBL" id="MBW4658103.1"/>
    </source>
</evidence>
<dbReference type="SUPFAM" id="SSF51621">
    <property type="entry name" value="Phosphoenolpyruvate/pyruvate domain"/>
    <property type="match status" value="1"/>
</dbReference>
<evidence type="ECO:0000313" key="12">
    <source>
        <dbReference type="Proteomes" id="UP000757435"/>
    </source>
</evidence>
<feature type="binding site" evidence="7 10">
    <location>
        <position position="115"/>
    </location>
    <ligand>
        <name>Mg(2+)</name>
        <dbReference type="ChEBI" id="CHEBI:18420"/>
    </ligand>
</feature>
<comment type="subunit">
    <text evidence="3 7">Homodecamer; pentamer of dimers.</text>
</comment>
<dbReference type="InterPro" id="IPR040442">
    <property type="entry name" value="Pyrv_kinase-like_dom_sf"/>
</dbReference>
<evidence type="ECO:0000256" key="5">
    <source>
        <dbReference type="ARBA" id="ARBA00022679"/>
    </source>
</evidence>
<dbReference type="InterPro" id="IPR003700">
    <property type="entry name" value="Pantoate_hydroxy_MeTrfase"/>
</dbReference>
<comment type="similarity">
    <text evidence="2 7">Belongs to the PanB family.</text>
</comment>
<reference evidence="11" key="2">
    <citation type="journal article" date="2022" name="Microbiol. Resour. Announc.">
        <title>Metagenome Sequencing to Explore Phylogenomics of Terrestrial Cyanobacteria.</title>
        <authorList>
            <person name="Ward R.D."/>
            <person name="Stajich J.E."/>
            <person name="Johansen J.R."/>
            <person name="Huntemann M."/>
            <person name="Clum A."/>
            <person name="Foster B."/>
            <person name="Foster B."/>
            <person name="Roux S."/>
            <person name="Palaniappan K."/>
            <person name="Varghese N."/>
            <person name="Mukherjee S."/>
            <person name="Reddy T.B.K."/>
            <person name="Daum C."/>
            <person name="Copeland A."/>
            <person name="Chen I.A."/>
            <person name="Ivanova N.N."/>
            <person name="Kyrpides N.C."/>
            <person name="Shapiro N."/>
            <person name="Eloe-Fadrosh E.A."/>
            <person name="Pietrasiak N."/>
        </authorList>
    </citation>
    <scope>NUCLEOTIDE SEQUENCE</scope>
    <source>
        <strain evidence="11">UHER 2000/2452</strain>
    </source>
</reference>
<dbReference type="HAMAP" id="MF_00156">
    <property type="entry name" value="PanB"/>
    <property type="match status" value="1"/>
</dbReference>
<dbReference type="NCBIfam" id="NF001452">
    <property type="entry name" value="PRK00311.1"/>
    <property type="match status" value="1"/>
</dbReference>
<dbReference type="GO" id="GO:0000287">
    <property type="term" value="F:magnesium ion binding"/>
    <property type="evidence" value="ECO:0007669"/>
    <property type="project" value="TreeGrafter"/>
</dbReference>
<sequence length="269" mass="29122">MAVNTQQLTRYKKEGRLITVLTAWDYLIAQAIDQAGVDVIMVGDSLAMVALGYDTTIPLTLEEMIHHAKAVRRGVKAALLVVDLPFMTYQESPEQAMRSAGRILKETGAQAVKLEGGYPLMVQTVARLVQVGIPVMGHVGLTPQSVHQFGGFRQQGKSSEAGERILQEAIALEQAGAFAIVLEHIPDDLALRISQKLIIPTIGIGAGAHCDGQVLVTADLLGLSDWSPPFARAYANLRETIAQAAQAFCTEVREHQFPGSDTRKPDTQK</sequence>
<dbReference type="EC" id="2.1.2.11" evidence="7"/>
<keyword evidence="4 7" id="KW-0566">Pantothenate biosynthesis</keyword>
<feature type="binding site" evidence="7 10">
    <location>
        <position position="44"/>
    </location>
    <ligand>
        <name>Mg(2+)</name>
        <dbReference type="ChEBI" id="CHEBI:18420"/>
    </ligand>
</feature>
<organism evidence="11 12">
    <name type="scientific">Drouetiella hepatica Uher 2000/2452</name>
    <dbReference type="NCBI Taxonomy" id="904376"/>
    <lineage>
        <taxon>Bacteria</taxon>
        <taxon>Bacillati</taxon>
        <taxon>Cyanobacteriota</taxon>
        <taxon>Cyanophyceae</taxon>
        <taxon>Oculatellales</taxon>
        <taxon>Oculatellaceae</taxon>
        <taxon>Drouetiella</taxon>
    </lineage>
</organism>
<proteinExistence type="inferred from homology"/>
<evidence type="ECO:0000256" key="2">
    <source>
        <dbReference type="ARBA" id="ARBA00008676"/>
    </source>
</evidence>
<comment type="subcellular location">
    <subcellularLocation>
        <location evidence="7">Cytoplasm</location>
    </subcellularLocation>
</comment>
<dbReference type="GO" id="GO:0003864">
    <property type="term" value="F:3-methyl-2-oxobutanoate hydroxymethyltransferase activity"/>
    <property type="evidence" value="ECO:0007669"/>
    <property type="project" value="UniProtKB-UniRule"/>
</dbReference>
<keyword evidence="7 10" id="KW-0460">Magnesium</keyword>
<name>A0A951UMW0_9CYAN</name>
<comment type="function">
    <text evidence="6 7">Catalyzes the reversible reaction in which hydroxymethyl group from 5,10-methylenetetrahydrofolate is transferred onto alpha-ketoisovalerate to form ketopantoate.</text>
</comment>
<keyword evidence="7" id="KW-0963">Cytoplasm</keyword>
<dbReference type="FunFam" id="3.20.20.60:FF:000003">
    <property type="entry name" value="3-methyl-2-oxobutanoate hydroxymethyltransferase"/>
    <property type="match status" value="1"/>
</dbReference>
<accession>A0A951UMW0</accession>
<dbReference type="GO" id="GO:0005737">
    <property type="term" value="C:cytoplasm"/>
    <property type="evidence" value="ECO:0007669"/>
    <property type="project" value="UniProtKB-SubCell"/>
</dbReference>
<feature type="binding site" evidence="7 9">
    <location>
        <position position="113"/>
    </location>
    <ligand>
        <name>3-methyl-2-oxobutanoate</name>
        <dbReference type="ChEBI" id="CHEBI:11851"/>
    </ligand>
</feature>